<proteinExistence type="predicted"/>
<protein>
    <submittedName>
        <fullName evidence="2">Uncharacterized protein</fullName>
    </submittedName>
</protein>
<evidence type="ECO:0000313" key="3">
    <source>
        <dbReference type="Proteomes" id="UP000284403"/>
    </source>
</evidence>
<reference evidence="2 3" key="1">
    <citation type="journal article" date="2018" name="BMC Genomics">
        <title>Genomic comparison of Trypanosoma conorhini and Trypanosoma rangeli to Trypanosoma cruzi strains of high and low virulence.</title>
        <authorList>
            <person name="Bradwell K.R."/>
            <person name="Koparde V.N."/>
            <person name="Matveyev A.V."/>
            <person name="Serrano M.G."/>
            <person name="Alves J.M."/>
            <person name="Parikh H."/>
            <person name="Huang B."/>
            <person name="Lee V."/>
            <person name="Espinosa-Alvarez O."/>
            <person name="Ortiz P.A."/>
            <person name="Costa-Martins A.G."/>
            <person name="Teixeira M.M."/>
            <person name="Buck G.A."/>
        </authorList>
    </citation>
    <scope>NUCLEOTIDE SEQUENCE [LARGE SCALE GENOMIC DNA]</scope>
    <source>
        <strain evidence="2 3">025E</strain>
    </source>
</reference>
<evidence type="ECO:0000256" key="1">
    <source>
        <dbReference type="SAM" id="MobiDB-lite"/>
    </source>
</evidence>
<dbReference type="AlphaFoldDB" id="A0A3R7SBJ4"/>
<comment type="caution">
    <text evidence="2">The sequence shown here is derived from an EMBL/GenBank/DDBJ whole genome shotgun (WGS) entry which is preliminary data.</text>
</comment>
<organism evidence="2 3">
    <name type="scientific">Trypanosoma conorhini</name>
    <dbReference type="NCBI Taxonomy" id="83891"/>
    <lineage>
        <taxon>Eukaryota</taxon>
        <taxon>Discoba</taxon>
        <taxon>Euglenozoa</taxon>
        <taxon>Kinetoplastea</taxon>
        <taxon>Metakinetoplastina</taxon>
        <taxon>Trypanosomatida</taxon>
        <taxon>Trypanosomatidae</taxon>
        <taxon>Trypanosoma</taxon>
    </lineage>
</organism>
<dbReference type="RefSeq" id="XP_029232891.1">
    <property type="nucleotide sequence ID" value="XM_029367018.1"/>
</dbReference>
<sequence length="205" mass="22573">MTSPSRVLQGGSHRLLPVRDGHFGVSVTLQPRLRLVQRHEHLPALQSHGVGALLPPLGTDLLWGRLVRHSRRRHLQGPVEPLAGVEGDAVLVPRAHDARVPAHLLNVALQQRPTVVVAGVVERVEAFLVAKHDDVAFVAFHQLPAAFSKRRRRPDVKSRRCRHCHVSPVVAHSQHGGSIPPPASGSARRKNRNGRENSRGQKETQ</sequence>
<accession>A0A3R7SBJ4</accession>
<feature type="compositionally biased region" description="Basic and acidic residues" evidence="1">
    <location>
        <begin position="193"/>
        <end position="205"/>
    </location>
</feature>
<keyword evidence="3" id="KW-1185">Reference proteome</keyword>
<evidence type="ECO:0000313" key="2">
    <source>
        <dbReference type="EMBL" id="RNF27685.1"/>
    </source>
</evidence>
<name>A0A3R7SBJ4_9TRYP</name>
<dbReference type="EMBL" id="MKKU01000001">
    <property type="protein sequence ID" value="RNF27685.1"/>
    <property type="molecule type" value="Genomic_DNA"/>
</dbReference>
<feature type="region of interest" description="Disordered" evidence="1">
    <location>
        <begin position="166"/>
        <end position="205"/>
    </location>
</feature>
<dbReference type="Proteomes" id="UP000284403">
    <property type="component" value="Unassembled WGS sequence"/>
</dbReference>
<gene>
    <name evidence="2" type="ORF">Tco025E_00069</name>
</gene>
<dbReference type="GeneID" id="40313680"/>